<keyword evidence="1 2" id="KW-0175">Coiled coil</keyword>
<dbReference type="OrthoDB" id="6766775at2759"/>
<name>A0A8R2JPC6_ACYPI</name>
<dbReference type="KEGG" id="api:107883094"/>
<evidence type="ECO:0000313" key="5">
    <source>
        <dbReference type="Proteomes" id="UP000007819"/>
    </source>
</evidence>
<reference evidence="5" key="1">
    <citation type="submission" date="2010-06" db="EMBL/GenBank/DDBJ databases">
        <authorList>
            <person name="Jiang H."/>
            <person name="Abraham K."/>
            <person name="Ali S."/>
            <person name="Alsbrooks S.L."/>
            <person name="Anim B.N."/>
            <person name="Anosike U.S."/>
            <person name="Attaway T."/>
            <person name="Bandaranaike D.P."/>
            <person name="Battles P.K."/>
            <person name="Bell S.N."/>
            <person name="Bell A.V."/>
            <person name="Beltran B."/>
            <person name="Bickham C."/>
            <person name="Bustamante Y."/>
            <person name="Caleb T."/>
            <person name="Canada A."/>
            <person name="Cardenas V."/>
            <person name="Carter K."/>
            <person name="Chacko J."/>
            <person name="Chandrabose M.N."/>
            <person name="Chavez D."/>
            <person name="Chavez A."/>
            <person name="Chen L."/>
            <person name="Chu H.-S."/>
            <person name="Claassen K.J."/>
            <person name="Cockrell R."/>
            <person name="Collins M."/>
            <person name="Cooper J.A."/>
            <person name="Cree A."/>
            <person name="Curry S.M."/>
            <person name="Da Y."/>
            <person name="Dao M.D."/>
            <person name="Das B."/>
            <person name="Davila M.-L."/>
            <person name="Davy-Carroll L."/>
            <person name="Denson S."/>
            <person name="Dinh H."/>
            <person name="Ebong V.E."/>
            <person name="Edwards J.R."/>
            <person name="Egan A."/>
            <person name="El-Daye J."/>
            <person name="Escobedo L."/>
            <person name="Fernandez S."/>
            <person name="Fernando P.R."/>
            <person name="Flagg N."/>
            <person name="Forbes L.D."/>
            <person name="Fowler R.G."/>
            <person name="Fu Q."/>
            <person name="Gabisi R.A."/>
            <person name="Ganer J."/>
            <person name="Garbino Pronczuk A."/>
            <person name="Garcia R.M."/>
            <person name="Garner T."/>
            <person name="Garrett T.E."/>
            <person name="Gonzalez D.A."/>
            <person name="Hamid H."/>
            <person name="Hawkins E.S."/>
            <person name="Hirani K."/>
            <person name="Hogues M.E."/>
            <person name="Hollins B."/>
            <person name="Hsiao C.-H."/>
            <person name="Jabil R."/>
            <person name="James M.L."/>
            <person name="Jhangiani S.N."/>
            <person name="Johnson B."/>
            <person name="Johnson Q."/>
            <person name="Joshi V."/>
            <person name="Kalu J.B."/>
            <person name="Kam C."/>
            <person name="Kashfia A."/>
            <person name="Keebler J."/>
            <person name="Kisamo H."/>
            <person name="Kovar C.L."/>
            <person name="Lago L.A."/>
            <person name="Lai C.-Y."/>
            <person name="Laidlaw J."/>
            <person name="Lara F."/>
            <person name="Le T.-K."/>
            <person name="Lee S.L."/>
            <person name="Legall F.H."/>
            <person name="Lemon S.J."/>
            <person name="Lewis L.R."/>
            <person name="Li B."/>
            <person name="Liu Y."/>
            <person name="Liu Y.-S."/>
            <person name="Lopez J."/>
            <person name="Lozado R.J."/>
            <person name="Lu J."/>
            <person name="Madu R.C."/>
            <person name="Maheshwari M."/>
            <person name="Maheshwari R."/>
            <person name="Malloy K."/>
            <person name="Martinez E."/>
            <person name="Mathew T."/>
            <person name="Mercado I.C."/>
            <person name="Mercado C."/>
            <person name="Meyer B."/>
            <person name="Montgomery K."/>
            <person name="Morgan M.B."/>
            <person name="Munidasa M."/>
            <person name="Nazareth L.V."/>
            <person name="Nelson J."/>
            <person name="Ng B.M."/>
            <person name="Nguyen N.B."/>
            <person name="Nguyen P.Q."/>
            <person name="Nguyen T."/>
            <person name="Obregon M."/>
            <person name="Okwuonu G.O."/>
            <person name="Onwere C.G."/>
            <person name="Orozco G."/>
            <person name="Parra A."/>
            <person name="Patel S."/>
            <person name="Patil S."/>
            <person name="Perez A."/>
            <person name="Perez Y."/>
            <person name="Pham C."/>
            <person name="Primus E.L."/>
            <person name="Pu L.-L."/>
            <person name="Puazo M."/>
            <person name="Qin X."/>
            <person name="Quiroz J.B."/>
            <person name="Reese J."/>
            <person name="Richards S."/>
            <person name="Rives C.M."/>
            <person name="Robberts R."/>
            <person name="Ruiz S.J."/>
            <person name="Ruiz M.J."/>
            <person name="Santibanez J."/>
            <person name="Schneider B.W."/>
            <person name="Sisson I."/>
            <person name="Smith M."/>
            <person name="Sodergren E."/>
            <person name="Song X.-Z."/>
            <person name="Song B.B."/>
            <person name="Summersgill H."/>
            <person name="Thelus R."/>
            <person name="Thornton R.D."/>
            <person name="Trejos Z.Y."/>
            <person name="Usmani K."/>
            <person name="Vattathil S."/>
            <person name="Villasana D."/>
            <person name="Walker D.L."/>
            <person name="Wang S."/>
            <person name="Wang K."/>
            <person name="White C.S."/>
            <person name="Williams A.C."/>
            <person name="Williamson J."/>
            <person name="Wilson K."/>
            <person name="Woghiren I.O."/>
            <person name="Woodworth J.R."/>
            <person name="Worley K.C."/>
            <person name="Wright R.A."/>
            <person name="Wu W."/>
            <person name="Young L."/>
            <person name="Zhang L."/>
            <person name="Zhang J."/>
            <person name="Zhu Y."/>
            <person name="Muzny D.M."/>
            <person name="Weinstock G."/>
            <person name="Gibbs R.A."/>
        </authorList>
    </citation>
    <scope>NUCLEOTIDE SEQUENCE [LARGE SCALE GENOMIC DNA]</scope>
    <source>
        <strain evidence="5">LSR1</strain>
    </source>
</reference>
<dbReference type="AlphaFoldDB" id="A0A8R2JPC6"/>
<evidence type="ECO:0000313" key="4">
    <source>
        <dbReference type="EnsemblMetazoa" id="XP_029343491.1"/>
    </source>
</evidence>
<dbReference type="GeneID" id="107883094"/>
<reference evidence="4" key="2">
    <citation type="submission" date="2022-06" db="UniProtKB">
        <authorList>
            <consortium name="EnsemblMetazoa"/>
        </authorList>
    </citation>
    <scope>IDENTIFICATION</scope>
</reference>
<evidence type="ECO:0000256" key="1">
    <source>
        <dbReference type="ARBA" id="ARBA00023054"/>
    </source>
</evidence>
<dbReference type="Pfam" id="PF21773">
    <property type="entry name" value="ODAD1_CC"/>
    <property type="match status" value="1"/>
</dbReference>
<accession>A0A8R2JPC6</accession>
<evidence type="ECO:0000259" key="3">
    <source>
        <dbReference type="Pfam" id="PF21773"/>
    </source>
</evidence>
<protein>
    <recommendedName>
        <fullName evidence="3">ODAD1 central coiled coil region domain-containing protein</fullName>
    </recommendedName>
</protein>
<dbReference type="InterPro" id="IPR051876">
    <property type="entry name" value="ODA-DC/CCD"/>
</dbReference>
<sequence>MFFREDAQNRLINMSDEDKQQIALHKAEVKELQRQYDRDLKLQDFLSIKGQHRVLMDFERKEEEKKQNELGSRKEQAEKWIDLMGWLQMYVGESNIDRIVDLFVRQEEENFALFTYINELNSEVDDLQKEVVVLKERVQEQRAINESRASKQEENMNGLRTHLQQLVDDADQEDDRIKTVHTELTELLQSVEKLFLSVHCDLSPMYKILVDDNYNTNRESNLSPMAESLLVLSDCRAQTFLTVRMILRKMFTDALLEKFSYKGLKKRKYSIPWLHVQ</sequence>
<dbReference type="PANTHER" id="PTHR21694">
    <property type="entry name" value="COILED-COIL DOMAIN-CONTAINING PROTEIN 63"/>
    <property type="match status" value="1"/>
</dbReference>
<dbReference type="PANTHER" id="PTHR21694:SF18">
    <property type="entry name" value="COILED-COIL DOMAIN-CONTAINING PROTEIN 63"/>
    <property type="match status" value="1"/>
</dbReference>
<dbReference type="Proteomes" id="UP000007819">
    <property type="component" value="Chromosome A1"/>
</dbReference>
<feature type="domain" description="ODAD1 central coiled coil region" evidence="3">
    <location>
        <begin position="4"/>
        <end position="209"/>
    </location>
</feature>
<dbReference type="RefSeq" id="XP_029343491.1">
    <property type="nucleotide sequence ID" value="XM_029487631.1"/>
</dbReference>
<organism evidence="4 5">
    <name type="scientific">Acyrthosiphon pisum</name>
    <name type="common">Pea aphid</name>
    <dbReference type="NCBI Taxonomy" id="7029"/>
    <lineage>
        <taxon>Eukaryota</taxon>
        <taxon>Metazoa</taxon>
        <taxon>Ecdysozoa</taxon>
        <taxon>Arthropoda</taxon>
        <taxon>Hexapoda</taxon>
        <taxon>Insecta</taxon>
        <taxon>Pterygota</taxon>
        <taxon>Neoptera</taxon>
        <taxon>Paraneoptera</taxon>
        <taxon>Hemiptera</taxon>
        <taxon>Sternorrhyncha</taxon>
        <taxon>Aphidomorpha</taxon>
        <taxon>Aphidoidea</taxon>
        <taxon>Aphididae</taxon>
        <taxon>Macrosiphini</taxon>
        <taxon>Acyrthosiphon</taxon>
    </lineage>
</organism>
<evidence type="ECO:0000256" key="2">
    <source>
        <dbReference type="SAM" id="Coils"/>
    </source>
</evidence>
<keyword evidence="5" id="KW-1185">Reference proteome</keyword>
<feature type="coiled-coil region" evidence="2">
    <location>
        <begin position="117"/>
        <end position="169"/>
    </location>
</feature>
<dbReference type="InterPro" id="IPR049258">
    <property type="entry name" value="ODAD1_CC"/>
</dbReference>
<dbReference type="EnsemblMetazoa" id="XM_029487631.1">
    <property type="protein sequence ID" value="XP_029343491.1"/>
    <property type="gene ID" value="LOC107883094"/>
</dbReference>
<proteinExistence type="predicted"/>